<dbReference type="PANTHER" id="PTHR23001:SF7">
    <property type="entry name" value="EUKARYOTIC TRANSLATION INITIATION FACTOR 5"/>
    <property type="match status" value="1"/>
</dbReference>
<dbReference type="GO" id="GO:0001732">
    <property type="term" value="P:formation of cytoplasmic translation initiation complex"/>
    <property type="evidence" value="ECO:0007669"/>
    <property type="project" value="TreeGrafter"/>
</dbReference>
<dbReference type="InterPro" id="IPR016190">
    <property type="entry name" value="Transl_init_fac_IF2/IF5_Zn-bd"/>
</dbReference>
<dbReference type="Pfam" id="PF01873">
    <property type="entry name" value="eIF-5_eIF-2B"/>
    <property type="match status" value="1"/>
</dbReference>
<dbReference type="Gene3D" id="2.20.25.350">
    <property type="match status" value="1"/>
</dbReference>
<dbReference type="GO" id="GO:0005525">
    <property type="term" value="F:GTP binding"/>
    <property type="evidence" value="ECO:0007669"/>
    <property type="project" value="UniProtKB-KW"/>
</dbReference>
<dbReference type="GO" id="GO:0003743">
    <property type="term" value="F:translation initiation factor activity"/>
    <property type="evidence" value="ECO:0007669"/>
    <property type="project" value="UniProtKB-KW"/>
</dbReference>
<dbReference type="Gene3D" id="3.30.30.170">
    <property type="match status" value="1"/>
</dbReference>
<evidence type="ECO:0000256" key="3">
    <source>
        <dbReference type="ARBA" id="ARBA00022741"/>
    </source>
</evidence>
<feature type="region of interest" description="Disordered" evidence="6">
    <location>
        <begin position="1144"/>
        <end position="1215"/>
    </location>
</feature>
<keyword evidence="9" id="KW-1185">Reference proteome</keyword>
<dbReference type="FunFam" id="3.30.30.170:FF:000002">
    <property type="entry name" value="Eukaryotic translation initiation factor 5"/>
    <property type="match status" value="1"/>
</dbReference>
<feature type="compositionally biased region" description="Acidic residues" evidence="6">
    <location>
        <begin position="1493"/>
        <end position="1502"/>
    </location>
</feature>
<protein>
    <submittedName>
        <fullName evidence="8">Eukaryotic translation initiation factor 5</fullName>
    </submittedName>
</protein>
<dbReference type="InterPro" id="IPR045196">
    <property type="entry name" value="IF2/IF5"/>
</dbReference>
<dbReference type="eggNOG" id="KOG2767">
    <property type="taxonomic scope" value="Eukaryota"/>
</dbReference>
<dbReference type="Gene3D" id="1.25.40.180">
    <property type="match status" value="1"/>
</dbReference>
<proteinExistence type="inferred from homology"/>
<dbReference type="SUPFAM" id="SSF75689">
    <property type="entry name" value="Zinc-binding domain of translation initiation factor 2 beta"/>
    <property type="match status" value="1"/>
</dbReference>
<feature type="compositionally biased region" description="Acidic residues" evidence="6">
    <location>
        <begin position="1511"/>
        <end position="1533"/>
    </location>
</feature>
<name>A0A023B8I6_GRENI</name>
<dbReference type="InterPro" id="IPR003307">
    <property type="entry name" value="W2_domain"/>
</dbReference>
<evidence type="ECO:0000259" key="7">
    <source>
        <dbReference type="PROSITE" id="PS51363"/>
    </source>
</evidence>
<feature type="compositionally biased region" description="Polar residues" evidence="6">
    <location>
        <begin position="148"/>
        <end position="162"/>
    </location>
</feature>
<keyword evidence="3" id="KW-0547">Nucleotide-binding</keyword>
<dbReference type="VEuPathDB" id="CryptoDB:GNI_059880"/>
<evidence type="ECO:0000256" key="6">
    <source>
        <dbReference type="SAM" id="MobiDB-lite"/>
    </source>
</evidence>
<feature type="compositionally biased region" description="Basic and acidic residues" evidence="6">
    <location>
        <begin position="1382"/>
        <end position="1403"/>
    </location>
</feature>
<keyword evidence="4" id="KW-0648">Protein biosynthesis</keyword>
<dbReference type="OrthoDB" id="10250831at2759"/>
<feature type="region of interest" description="Disordered" evidence="6">
    <location>
        <begin position="1382"/>
        <end position="1468"/>
    </location>
</feature>
<dbReference type="PROSITE" id="PS51363">
    <property type="entry name" value="W2"/>
    <property type="match status" value="1"/>
</dbReference>
<feature type="compositionally biased region" description="Low complexity" evidence="6">
    <location>
        <begin position="169"/>
        <end position="182"/>
    </location>
</feature>
<dbReference type="GO" id="GO:0071074">
    <property type="term" value="F:eukaryotic initiation factor eIF2 binding"/>
    <property type="evidence" value="ECO:0007669"/>
    <property type="project" value="TreeGrafter"/>
</dbReference>
<dbReference type="PANTHER" id="PTHR23001">
    <property type="entry name" value="EUKARYOTIC TRANSLATION INITIATION FACTOR"/>
    <property type="match status" value="1"/>
</dbReference>
<feature type="region of interest" description="Disordered" evidence="6">
    <location>
        <begin position="1490"/>
        <end position="1533"/>
    </location>
</feature>
<feature type="compositionally biased region" description="Low complexity" evidence="6">
    <location>
        <begin position="476"/>
        <end position="489"/>
    </location>
</feature>
<feature type="compositionally biased region" description="Basic and acidic residues" evidence="6">
    <location>
        <begin position="1457"/>
        <end position="1468"/>
    </location>
</feature>
<feature type="compositionally biased region" description="Basic and acidic residues" evidence="6">
    <location>
        <begin position="1434"/>
        <end position="1445"/>
    </location>
</feature>
<comment type="caution">
    <text evidence="8">The sequence shown here is derived from an EMBL/GenBank/DDBJ whole genome shotgun (WGS) entry which is preliminary data.</text>
</comment>
<keyword evidence="2 8" id="KW-0396">Initiation factor</keyword>
<feature type="compositionally biased region" description="Low complexity" evidence="6">
    <location>
        <begin position="1410"/>
        <end position="1429"/>
    </location>
</feature>
<dbReference type="GO" id="GO:0005092">
    <property type="term" value="F:GDP-dissociation inhibitor activity"/>
    <property type="evidence" value="ECO:0007669"/>
    <property type="project" value="TreeGrafter"/>
</dbReference>
<dbReference type="GeneID" id="22912198"/>
<feature type="region of interest" description="Disordered" evidence="6">
    <location>
        <begin position="919"/>
        <end position="969"/>
    </location>
</feature>
<feature type="region of interest" description="Disordered" evidence="6">
    <location>
        <begin position="122"/>
        <end position="184"/>
    </location>
</feature>
<organism evidence="8 9">
    <name type="scientific">Gregarina niphandrodes</name>
    <name type="common">Septate eugregarine</name>
    <dbReference type="NCBI Taxonomy" id="110365"/>
    <lineage>
        <taxon>Eukaryota</taxon>
        <taxon>Sar</taxon>
        <taxon>Alveolata</taxon>
        <taxon>Apicomplexa</taxon>
        <taxon>Conoidasida</taxon>
        <taxon>Gregarinasina</taxon>
        <taxon>Eugregarinorida</taxon>
        <taxon>Gregarinidae</taxon>
        <taxon>Gregarina</taxon>
    </lineage>
</organism>
<evidence type="ECO:0000313" key="9">
    <source>
        <dbReference type="Proteomes" id="UP000019763"/>
    </source>
</evidence>
<comment type="similarity">
    <text evidence="1">Belongs to the eIF-2-beta/eIF-5 family.</text>
</comment>
<keyword evidence="5" id="KW-0342">GTP-binding</keyword>
<evidence type="ECO:0000313" key="8">
    <source>
        <dbReference type="EMBL" id="EZG69115.1"/>
    </source>
</evidence>
<dbReference type="SMART" id="SM00653">
    <property type="entry name" value="eIF2B_5"/>
    <property type="match status" value="1"/>
</dbReference>
<dbReference type="EMBL" id="AFNH02000454">
    <property type="protein sequence ID" value="EZG69115.1"/>
    <property type="molecule type" value="Genomic_DNA"/>
</dbReference>
<sequence length="1533" mass="167237">MTGEAAEYAAQAIAREVARRWTAADETIVARIARHHIDLYRQTLIGLRPNGAIAHTGGAQDCGAHSCGAHTGALHTGGAQDGKTQEYGAQESAAHTCATPEYGAPEFTTPEFAAPEYGQEYAQDCDEQGSPCAPEGQEKQTLRVPSPASAQTTASHATWSGTSRHRSHSPSLSGSNLGSLPPTWNDEQALREILHHISTSPGANRNSSGLLAESALLADSPPLLMSRSLGDSEVTSSTPAVMHCTPHKLTKREPTDHGKVYDHGKAYDNSSAYDNGHAYDNGNAYEMTYDDHTFSLQELPRAEKSASMSQVNENTLDRIIRDLTVPEGLGGQRSASLSLPIQYDPPELQLSDCLTTETADGHLYGQRLSLTGDAAVFDPYVKGEYGDCSRGDYNHEDYDEDNEGQGQFGAPKRVEAKRVETKRVEAKRVETKRVETKRVATKRVDECMNDPQTEQHESDALNFTAEPLNFTADFFPSSGSSSSPTSTGSKAPGVLPVPVLPFSPTEQNLKRTPAYPLITANGVQLIAPLGTHRRGSELGHLIPALTPELLGPGFGLRNTYSQLGSQPMTAQLMTTQPIAPKTMAARPSATRGAQGMGTQGMGTQGMGTQGMGIQGMGIQGMGIQGMGIQGMGTQGMGTQGMGTQGMGTQVMGAQPVAAVGAQALAGLPSALNMMVMTGPLGNEDRSTARQVWEDDHVRMVFVSWIPRQLRATQGEKRKAEVSLKRLLRTELGVSGMSKVLLFPPKGTHCKLLFDSCNYMREVKEEKPGRRSGDEEVLIGAAESSLTAGADAEEWEDIEDPVVAATKKRLGQWHTTYRDVNSLFRRRREPRGGRLVKAPSLPDDYRSFVRGDMYVGDFINFQGIPLATNDTDRFQGLTLEADDRVLYFQVDDADPGLSNKAIFETWLAQLGSQKALPETLYFPTPAGTPADSTTSTIKQEDDDAAPQVADPGATRDSKNSRKNRRTVDEDRTDSLSSYSCDYFKPLGDEWSFTNNGRLCEHIGGDKFLGRVWVSYHDDPNYRYKMPRVRAKVEGRGNGVKTNIMNMGEIARALKRAPEYPTKFCGCELGASSKFEMAEGKAIVNGIHSEADVQTVIDKFIERFVLCPKCKLPEVDLLVLKGRVQGKCNACGHSGDMDNGHKVATFIVKNPPSGGDSTMGKKGKKEERRKTKTADGAADVEDEAKKVKKDKKEKSKSEKKKHKHHHRHHHRAQQTLSYSADEVQDIVKRLQYFLSKGERPLPKDFFQEVRLLQVAQDFSGALRVYITLAALFPSSAEKPKDLTADGTIAEDAKTAAEDIIAPLPLNPETLKQQANYLRAICDRSIDGDITLEALEQFVARKQPQAWEQFGLILHTLYNCDILEEDVVVGRYSVRVDPEEITKPEAKRAEAAEQVETKPIEVKQDAVVDGTAEEASGAGEGTARSSGESAESVDGATKSDDKTTDTKQKSKRRSSATDSKAADEEKKLERRQVLEARERARVAAAAFVQWLKEAESASDDEDDDRAADAKRVSDDDDDDDDDDSDSEEEIDEAAQK</sequence>
<dbReference type="RefSeq" id="XP_011134495.1">
    <property type="nucleotide sequence ID" value="XM_011136193.1"/>
</dbReference>
<dbReference type="SUPFAM" id="SSF100966">
    <property type="entry name" value="Translation initiation factor 2 beta, aIF2beta, N-terminal domain"/>
    <property type="match status" value="1"/>
</dbReference>
<feature type="compositionally biased region" description="Basic and acidic residues" evidence="6">
    <location>
        <begin position="952"/>
        <end position="969"/>
    </location>
</feature>
<feature type="compositionally biased region" description="Basic residues" evidence="6">
    <location>
        <begin position="1195"/>
        <end position="1210"/>
    </location>
</feature>
<feature type="region of interest" description="Disordered" evidence="6">
    <location>
        <begin position="474"/>
        <end position="493"/>
    </location>
</feature>
<accession>A0A023B8I6</accession>
<evidence type="ECO:0000256" key="4">
    <source>
        <dbReference type="ARBA" id="ARBA00022917"/>
    </source>
</evidence>
<dbReference type="InterPro" id="IPR016189">
    <property type="entry name" value="Transl_init_fac_IF2/IF5_N"/>
</dbReference>
<dbReference type="Proteomes" id="UP000019763">
    <property type="component" value="Unassembled WGS sequence"/>
</dbReference>
<evidence type="ECO:0000256" key="2">
    <source>
        <dbReference type="ARBA" id="ARBA00022540"/>
    </source>
</evidence>
<dbReference type="GO" id="GO:0005829">
    <property type="term" value="C:cytosol"/>
    <property type="evidence" value="ECO:0007669"/>
    <property type="project" value="TreeGrafter"/>
</dbReference>
<feature type="compositionally biased region" description="Basic and acidic residues" evidence="6">
    <location>
        <begin position="1162"/>
        <end position="1171"/>
    </location>
</feature>
<evidence type="ECO:0000256" key="1">
    <source>
        <dbReference type="ARBA" id="ARBA00010397"/>
    </source>
</evidence>
<feature type="domain" description="W2" evidence="7">
    <location>
        <begin position="1211"/>
        <end position="1498"/>
    </location>
</feature>
<evidence type="ECO:0000256" key="5">
    <source>
        <dbReference type="ARBA" id="ARBA00023134"/>
    </source>
</evidence>
<reference evidence="8" key="1">
    <citation type="submission" date="2013-12" db="EMBL/GenBank/DDBJ databases">
        <authorList>
            <person name="Omoto C.K."/>
            <person name="Sibley D."/>
            <person name="Venepally P."/>
            <person name="Hadjithomas M."/>
            <person name="Karamycheva S."/>
            <person name="Brunk B."/>
            <person name="Roos D."/>
            <person name="Caler E."/>
            <person name="Lorenzi H."/>
        </authorList>
    </citation>
    <scope>NUCLEOTIDE SEQUENCE</scope>
</reference>
<gene>
    <name evidence="8" type="ORF">GNI_059880</name>
</gene>
<dbReference type="InterPro" id="IPR002735">
    <property type="entry name" value="Transl_init_fac_IF2/IF5_dom"/>
</dbReference>